<dbReference type="EMBL" id="PEIB01000069">
    <property type="protein sequence ID" value="RXJ67604.1"/>
    <property type="molecule type" value="Genomic_DNA"/>
</dbReference>
<accession>A0A4Q0YDG5</accession>
<dbReference type="PROSITE" id="PS50975">
    <property type="entry name" value="ATP_GRASP"/>
    <property type="match status" value="1"/>
</dbReference>
<proteinExistence type="predicted"/>
<dbReference type="PANTHER" id="PTHR43585">
    <property type="entry name" value="FUMIPYRROLE BIOSYNTHESIS PROTEIN C"/>
    <property type="match status" value="1"/>
</dbReference>
<gene>
    <name evidence="6" type="ORF">CS022_24360</name>
</gene>
<keyword evidence="7" id="KW-1185">Reference proteome</keyword>
<keyword evidence="2 4" id="KW-0547">Nucleotide-binding</keyword>
<dbReference type="AlphaFoldDB" id="A0A4Q0YDG5"/>
<dbReference type="PANTHER" id="PTHR43585:SF2">
    <property type="entry name" value="ATP-GRASP ENZYME FSQD"/>
    <property type="match status" value="1"/>
</dbReference>
<feature type="domain" description="ATP-grasp" evidence="5">
    <location>
        <begin position="26"/>
        <end position="100"/>
    </location>
</feature>
<dbReference type="InterPro" id="IPR011761">
    <property type="entry name" value="ATP-grasp"/>
</dbReference>
<evidence type="ECO:0000256" key="4">
    <source>
        <dbReference type="PROSITE-ProRule" id="PRU00409"/>
    </source>
</evidence>
<dbReference type="InterPro" id="IPR052032">
    <property type="entry name" value="ATP-dep_AA_Ligase"/>
</dbReference>
<feature type="non-terminal residue" evidence="6">
    <location>
        <position position="1"/>
    </location>
</feature>
<evidence type="ECO:0000256" key="2">
    <source>
        <dbReference type="ARBA" id="ARBA00022741"/>
    </source>
</evidence>
<keyword evidence="3 4" id="KW-0067">ATP-binding</keyword>
<evidence type="ECO:0000256" key="1">
    <source>
        <dbReference type="ARBA" id="ARBA00022598"/>
    </source>
</evidence>
<dbReference type="Proteomes" id="UP000290287">
    <property type="component" value="Unassembled WGS sequence"/>
</dbReference>
<protein>
    <recommendedName>
        <fullName evidence="5">ATP-grasp domain-containing protein</fullName>
    </recommendedName>
</protein>
<dbReference type="RefSeq" id="WP_201746390.1">
    <property type="nucleotide sequence ID" value="NZ_PEIB01000069.1"/>
</dbReference>
<dbReference type="Gene3D" id="3.30.470.20">
    <property type="entry name" value="ATP-grasp fold, B domain"/>
    <property type="match status" value="1"/>
</dbReference>
<dbReference type="GO" id="GO:0016874">
    <property type="term" value="F:ligase activity"/>
    <property type="evidence" value="ECO:0007669"/>
    <property type="project" value="UniProtKB-KW"/>
</dbReference>
<keyword evidence="1" id="KW-0436">Ligase</keyword>
<evidence type="ECO:0000256" key="3">
    <source>
        <dbReference type="ARBA" id="ARBA00022840"/>
    </source>
</evidence>
<sequence>DLELLHLSVTEKHLVGCDEVGHIVGAKISSGLEQAARDLAIQIVKGTGFQRGVLHLEFKFVNNNAYLIEVAARVPGDNITALVESKYGISLEHCLARLYCGQTVKTYIEQAETKHGEFGIRYLFSDDCIQATCGYIVTERVINTEDIPPLPPKEFRPLKRVGYEFYYK</sequence>
<organism evidence="6 7">
    <name type="scientific">Veronia nyctiphanis</name>
    <dbReference type="NCBI Taxonomy" id="1278244"/>
    <lineage>
        <taxon>Bacteria</taxon>
        <taxon>Pseudomonadati</taxon>
        <taxon>Pseudomonadota</taxon>
        <taxon>Gammaproteobacteria</taxon>
        <taxon>Vibrionales</taxon>
        <taxon>Vibrionaceae</taxon>
        <taxon>Veronia</taxon>
    </lineage>
</organism>
<comment type="caution">
    <text evidence="6">The sequence shown here is derived from an EMBL/GenBank/DDBJ whole genome shotgun (WGS) entry which is preliminary data.</text>
</comment>
<evidence type="ECO:0000313" key="6">
    <source>
        <dbReference type="EMBL" id="RXJ67604.1"/>
    </source>
</evidence>
<dbReference type="GO" id="GO:0005524">
    <property type="term" value="F:ATP binding"/>
    <property type="evidence" value="ECO:0007669"/>
    <property type="project" value="UniProtKB-UniRule"/>
</dbReference>
<dbReference type="SUPFAM" id="SSF56059">
    <property type="entry name" value="Glutathione synthetase ATP-binding domain-like"/>
    <property type="match status" value="1"/>
</dbReference>
<name>A0A4Q0YDG5_9GAMM</name>
<reference evidence="6 7" key="1">
    <citation type="submission" date="2017-10" db="EMBL/GenBank/DDBJ databases">
        <title>Nyctiphanis sp. nov., isolated from the stomach of the euphausiid Nyctiphanes simplex (Hansen, 1911) in the Gulf of California.</title>
        <authorList>
            <person name="Gomez-Gil B."/>
            <person name="Aguilar-Mendez M."/>
            <person name="Lopez-Cortes A."/>
            <person name="Gomez-Gutierrez J."/>
            <person name="Roque A."/>
            <person name="Lang E."/>
            <person name="Gonzalez-Castillo A."/>
        </authorList>
    </citation>
    <scope>NUCLEOTIDE SEQUENCE [LARGE SCALE GENOMIC DNA]</scope>
    <source>
        <strain evidence="6 7">CAIM 600</strain>
    </source>
</reference>
<dbReference type="GO" id="GO:0046872">
    <property type="term" value="F:metal ion binding"/>
    <property type="evidence" value="ECO:0007669"/>
    <property type="project" value="InterPro"/>
</dbReference>
<evidence type="ECO:0000259" key="5">
    <source>
        <dbReference type="PROSITE" id="PS50975"/>
    </source>
</evidence>
<evidence type="ECO:0000313" key="7">
    <source>
        <dbReference type="Proteomes" id="UP000290287"/>
    </source>
</evidence>